<comment type="caution">
    <text evidence="1">The sequence shown here is derived from an EMBL/GenBank/DDBJ whole genome shotgun (WGS) entry which is preliminary data.</text>
</comment>
<evidence type="ECO:0000313" key="1">
    <source>
        <dbReference type="EMBL" id="KAI3757418.1"/>
    </source>
</evidence>
<reference evidence="2" key="1">
    <citation type="journal article" date="2022" name="Mol. Ecol. Resour.">
        <title>The genomes of chicory, endive, great burdock and yacon provide insights into Asteraceae palaeo-polyploidization history and plant inulin production.</title>
        <authorList>
            <person name="Fan W."/>
            <person name="Wang S."/>
            <person name="Wang H."/>
            <person name="Wang A."/>
            <person name="Jiang F."/>
            <person name="Liu H."/>
            <person name="Zhao H."/>
            <person name="Xu D."/>
            <person name="Zhang Y."/>
        </authorList>
    </citation>
    <scope>NUCLEOTIDE SEQUENCE [LARGE SCALE GENOMIC DNA]</scope>
    <source>
        <strain evidence="2">cv. Niubang</strain>
    </source>
</reference>
<reference evidence="1 2" key="2">
    <citation type="journal article" date="2022" name="Mol. Ecol. Resour.">
        <title>The genomes of chicory, endive, great burdock and yacon provide insights into Asteraceae paleo-polyploidization history and plant inulin production.</title>
        <authorList>
            <person name="Fan W."/>
            <person name="Wang S."/>
            <person name="Wang H."/>
            <person name="Wang A."/>
            <person name="Jiang F."/>
            <person name="Liu H."/>
            <person name="Zhao H."/>
            <person name="Xu D."/>
            <person name="Zhang Y."/>
        </authorList>
    </citation>
    <scope>NUCLEOTIDE SEQUENCE [LARGE SCALE GENOMIC DNA]</scope>
    <source>
        <strain evidence="2">cv. Niubang</strain>
    </source>
</reference>
<accession>A0ACB9EEG1</accession>
<sequence length="621" mass="69936">MFSTITLVSPNLYFPQSPSTFLVDIHLPTSLNHTHKPLKKPRSSCISTHKDQRFQCFSATYNDYQTTPDDKLPSCSDNTGNSYFVNCKNLSTLLHCCNSIKEVKRLHAVVAKCLGNSRMFLDNNLISGYIGVGCVTDAQKVFEEMRERNVVSWTAMLGGYLKYGFEDEALRLYMEFVESGIRANSKTLVCVLNLCSRRVDFELGRQLHGCVIKGKFSNLIVESAVVYFYAQCGHLDKAFRVFDRMRVRDVVCWTTIITACSQHGQSKEAFVLFSRMLSDGFAPNEFTVCSVLKACGEEKALNFGRQLHGTIVKKLFRNDVFLGTSLVDMYAKCGKIEDSRIVFDGMRRRNMVTWTSIIAGYARNGHGEEAINLFRVMKRRKIYINKLTMVSIIRACGIIRALQTGKELHAQILKNRIENNIYLGSTLVWLYCKCGDYSYANNVLQRMTSRDVVSWTAMISGCNRLGHESEALEFLKEMVGEGIVPNPFTFSSALKACAKLENIWNGKSIHSSISKSPALANVFVGSALINMYSKCGYVAEAVDVFDNMPEKNLVSWKAMIVGYAKNGLCREAMKLMYRMEAEGIDVDDYILATVLTACGDFEWKADEIRASNVCSRIDRCS</sequence>
<gene>
    <name evidence="1" type="ORF">L6452_04955</name>
</gene>
<protein>
    <submittedName>
        <fullName evidence="1">Uncharacterized protein</fullName>
    </submittedName>
</protein>
<evidence type="ECO:0000313" key="2">
    <source>
        <dbReference type="Proteomes" id="UP001055879"/>
    </source>
</evidence>
<name>A0ACB9EEG1_ARCLA</name>
<dbReference type="Proteomes" id="UP001055879">
    <property type="component" value="Linkage Group LG02"/>
</dbReference>
<organism evidence="1 2">
    <name type="scientific">Arctium lappa</name>
    <name type="common">Greater burdock</name>
    <name type="synonym">Lappa major</name>
    <dbReference type="NCBI Taxonomy" id="4217"/>
    <lineage>
        <taxon>Eukaryota</taxon>
        <taxon>Viridiplantae</taxon>
        <taxon>Streptophyta</taxon>
        <taxon>Embryophyta</taxon>
        <taxon>Tracheophyta</taxon>
        <taxon>Spermatophyta</taxon>
        <taxon>Magnoliopsida</taxon>
        <taxon>eudicotyledons</taxon>
        <taxon>Gunneridae</taxon>
        <taxon>Pentapetalae</taxon>
        <taxon>asterids</taxon>
        <taxon>campanulids</taxon>
        <taxon>Asterales</taxon>
        <taxon>Asteraceae</taxon>
        <taxon>Carduoideae</taxon>
        <taxon>Cardueae</taxon>
        <taxon>Arctiinae</taxon>
        <taxon>Arctium</taxon>
    </lineage>
</organism>
<keyword evidence="2" id="KW-1185">Reference proteome</keyword>
<dbReference type="EMBL" id="CM042048">
    <property type="protein sequence ID" value="KAI3757418.1"/>
    <property type="molecule type" value="Genomic_DNA"/>
</dbReference>
<proteinExistence type="predicted"/>